<reference evidence="1 2" key="1">
    <citation type="submission" date="2019-02" db="EMBL/GenBank/DDBJ databases">
        <title>Deep-cultivation of Planctomycetes and their phenomic and genomic characterization uncovers novel biology.</title>
        <authorList>
            <person name="Wiegand S."/>
            <person name="Jogler M."/>
            <person name="Boedeker C."/>
            <person name="Pinto D."/>
            <person name="Vollmers J."/>
            <person name="Rivas-Marin E."/>
            <person name="Kohn T."/>
            <person name="Peeters S.H."/>
            <person name="Heuer A."/>
            <person name="Rast P."/>
            <person name="Oberbeckmann S."/>
            <person name="Bunk B."/>
            <person name="Jeske O."/>
            <person name="Meyerdierks A."/>
            <person name="Storesund J.E."/>
            <person name="Kallscheuer N."/>
            <person name="Luecker S."/>
            <person name="Lage O.M."/>
            <person name="Pohl T."/>
            <person name="Merkel B.J."/>
            <person name="Hornburger P."/>
            <person name="Mueller R.-W."/>
            <person name="Bruemmer F."/>
            <person name="Labrenz M."/>
            <person name="Spormann A.M."/>
            <person name="Op Den Camp H."/>
            <person name="Overmann J."/>
            <person name="Amann R."/>
            <person name="Jetten M.S.M."/>
            <person name="Mascher T."/>
            <person name="Medema M.H."/>
            <person name="Devos D.P."/>
            <person name="Kaster A.-K."/>
            <person name="Ovreas L."/>
            <person name="Rohde M."/>
            <person name="Galperin M.Y."/>
            <person name="Jogler C."/>
        </authorList>
    </citation>
    <scope>NUCLEOTIDE SEQUENCE [LARGE SCALE GENOMIC DNA]</scope>
    <source>
        <strain evidence="1 2">Pla144</strain>
    </source>
</reference>
<name>A0A5C6CLI7_9BACT</name>
<proteinExistence type="predicted"/>
<accession>A0A5C6CLI7</accession>
<sequence length="84" mass="9075">MRDAVLKRPLSGFRFGGVTFDDYTQTCHPWSRAKRTSVYSTARNSQISKLTEVGQSAAADLGLQLAAVQMCLASVGIGIILGER</sequence>
<dbReference type="AlphaFoldDB" id="A0A5C6CLI7"/>
<dbReference type="Proteomes" id="UP000318437">
    <property type="component" value="Unassembled WGS sequence"/>
</dbReference>
<comment type="caution">
    <text evidence="1">The sequence shown here is derived from an EMBL/GenBank/DDBJ whole genome shotgun (WGS) entry which is preliminary data.</text>
</comment>
<gene>
    <name evidence="1" type="ORF">Pla144_26850</name>
</gene>
<dbReference type="EMBL" id="SJPS01000004">
    <property type="protein sequence ID" value="TWU25480.1"/>
    <property type="molecule type" value="Genomic_DNA"/>
</dbReference>
<evidence type="ECO:0000313" key="2">
    <source>
        <dbReference type="Proteomes" id="UP000318437"/>
    </source>
</evidence>
<dbReference type="RefSeq" id="WP_146451090.1">
    <property type="nucleotide sequence ID" value="NZ_SJPS01000004.1"/>
</dbReference>
<organism evidence="1 2">
    <name type="scientific">Bythopirellula polymerisocia</name>
    <dbReference type="NCBI Taxonomy" id="2528003"/>
    <lineage>
        <taxon>Bacteria</taxon>
        <taxon>Pseudomonadati</taxon>
        <taxon>Planctomycetota</taxon>
        <taxon>Planctomycetia</taxon>
        <taxon>Pirellulales</taxon>
        <taxon>Lacipirellulaceae</taxon>
        <taxon>Bythopirellula</taxon>
    </lineage>
</organism>
<evidence type="ECO:0000313" key="1">
    <source>
        <dbReference type="EMBL" id="TWU25480.1"/>
    </source>
</evidence>
<keyword evidence="2" id="KW-1185">Reference proteome</keyword>
<protein>
    <submittedName>
        <fullName evidence="1">Uncharacterized protein</fullName>
    </submittedName>
</protein>